<keyword evidence="2" id="KW-1185">Reference proteome</keyword>
<evidence type="ECO:0000313" key="2">
    <source>
        <dbReference type="Proteomes" id="UP001447842"/>
    </source>
</evidence>
<dbReference type="Gene3D" id="3.40.50.300">
    <property type="entry name" value="P-loop containing nucleotide triphosphate hydrolases"/>
    <property type="match status" value="1"/>
</dbReference>
<dbReference type="RefSeq" id="WP_345971807.1">
    <property type="nucleotide sequence ID" value="NZ_CP147920.1"/>
</dbReference>
<dbReference type="EMBL" id="CP147920">
    <property type="protein sequence ID" value="XAU13980.1"/>
    <property type="molecule type" value="Genomic_DNA"/>
</dbReference>
<proteinExistence type="predicted"/>
<dbReference type="InterPro" id="IPR027417">
    <property type="entry name" value="P-loop_NTPase"/>
</dbReference>
<dbReference type="Pfam" id="PF13671">
    <property type="entry name" value="AAA_33"/>
    <property type="match status" value="1"/>
</dbReference>
<sequence length="512" mass="57084">MTERDHDRLVRNLLQTLGQPESSLIQTHISSVIIAKDVVYKLKKPVDFGFLDYSTLERRKRFCQEEVRINGRYAPLLYLGVVAVTGSIASPELDGEGPAIEYAVKMRRFDAGAQLDNIASERGLTDEECDAVADTAAAMHDGASVVDSESDYGTPARVIMPMQENFDLMASLHRDGDLAADVAALARWTQAEHARLTPLLQRRRDEGFVREVHGDMHLHNMALFEGRPMLFDAIEFNPYLNHIDVISDLAFLLMDLEYRGLARQSRRILNRYLEHTGDYAAVALLPFYKTYRAMVRAKVLALHAAQEITEEERESVVEEVRSYIALAKNYGEKGEPFLMIMHGVSASGKSTLALEAVEAFGALRLRSDIERMRLFRSEGEEVDIYTPEATTATYGRLETLAETLLEAGCSAVADATFLLPVQRAPFAVLAARLGVPYAILDIECGEEELLRRIRLRGEKGDDVSEADEAVLAMQQSRVKPLLQSEQAYRFVLQCDAPLPVKALAAFIGAQKS</sequence>
<dbReference type="InterPro" id="IPR011009">
    <property type="entry name" value="Kinase-like_dom_sf"/>
</dbReference>
<gene>
    <name evidence="1" type="ORF">WCY31_06885</name>
</gene>
<protein>
    <submittedName>
        <fullName evidence="1">AAA family ATPase</fullName>
    </submittedName>
</protein>
<dbReference type="InterPro" id="IPR052732">
    <property type="entry name" value="Cell-binding_unc_protein"/>
</dbReference>
<reference evidence="1 2" key="1">
    <citation type="submission" date="2024-03" db="EMBL/GenBank/DDBJ databases">
        <title>Sulfurimonas sp. HSL3-1.</title>
        <authorList>
            <person name="Wang S."/>
        </authorList>
    </citation>
    <scope>NUCLEOTIDE SEQUENCE [LARGE SCALE GENOMIC DNA]</scope>
    <source>
        <strain evidence="1 2">HSL3-1</strain>
    </source>
</reference>
<evidence type="ECO:0000313" key="1">
    <source>
        <dbReference type="EMBL" id="XAU13980.1"/>
    </source>
</evidence>
<dbReference type="PANTHER" id="PTHR43883">
    <property type="entry name" value="SLR0207 PROTEIN"/>
    <property type="match status" value="1"/>
</dbReference>
<accession>A0ABZ3H618</accession>
<name>A0ABZ3H618_9BACT</name>
<organism evidence="1 2">
    <name type="scientific">Sulfurimonas diazotrophicus</name>
    <dbReference type="NCBI Taxonomy" id="3131939"/>
    <lineage>
        <taxon>Bacteria</taxon>
        <taxon>Pseudomonadati</taxon>
        <taxon>Campylobacterota</taxon>
        <taxon>Epsilonproteobacteria</taxon>
        <taxon>Campylobacterales</taxon>
        <taxon>Sulfurimonadaceae</taxon>
        <taxon>Sulfurimonas</taxon>
    </lineage>
</organism>
<dbReference type="SUPFAM" id="SSF56112">
    <property type="entry name" value="Protein kinase-like (PK-like)"/>
    <property type="match status" value="1"/>
</dbReference>
<dbReference type="Proteomes" id="UP001447842">
    <property type="component" value="Chromosome"/>
</dbReference>
<dbReference type="PANTHER" id="PTHR43883:SF1">
    <property type="entry name" value="GLUCONOKINASE"/>
    <property type="match status" value="1"/>
</dbReference>
<dbReference type="SUPFAM" id="SSF52540">
    <property type="entry name" value="P-loop containing nucleoside triphosphate hydrolases"/>
    <property type="match status" value="1"/>
</dbReference>